<accession>A0A8K0I411</accession>
<proteinExistence type="predicted"/>
<gene>
    <name evidence="3" type="ORF">COCNU_03G015790</name>
</gene>
<evidence type="ECO:0000256" key="1">
    <source>
        <dbReference type="SAM" id="MobiDB-lite"/>
    </source>
</evidence>
<dbReference type="OrthoDB" id="658712at2759"/>
<feature type="transmembrane region" description="Helical" evidence="2">
    <location>
        <begin position="118"/>
        <end position="135"/>
    </location>
</feature>
<keyword evidence="4" id="KW-1185">Reference proteome</keyword>
<organism evidence="3 4">
    <name type="scientific">Cocos nucifera</name>
    <name type="common">Coconut palm</name>
    <dbReference type="NCBI Taxonomy" id="13894"/>
    <lineage>
        <taxon>Eukaryota</taxon>
        <taxon>Viridiplantae</taxon>
        <taxon>Streptophyta</taxon>
        <taxon>Embryophyta</taxon>
        <taxon>Tracheophyta</taxon>
        <taxon>Spermatophyta</taxon>
        <taxon>Magnoliopsida</taxon>
        <taxon>Liliopsida</taxon>
        <taxon>Arecaceae</taxon>
        <taxon>Arecoideae</taxon>
        <taxon>Cocoseae</taxon>
        <taxon>Attaleinae</taxon>
        <taxon>Cocos</taxon>
    </lineage>
</organism>
<sequence>MARRERGREGGAEGPPGDPNPRDGRPAGTPWVEVHLFRRGRGPIDIFRSSLGGRDQDRLEVRSILARYGLKSVFAFKVPSERGFPIRFSPDGTSLHPYRDGVVVFIDGEPKDSLLKPIIKILIGIAVPLLIAILIKELPETVKASRLATGLFPPWLLACMLVLFTRLRKRQRTS</sequence>
<reference evidence="3" key="2">
    <citation type="submission" date="2019-07" db="EMBL/GenBank/DDBJ databases">
        <authorList>
            <person name="Yang Y."/>
            <person name="Bocs S."/>
            <person name="Baudouin L."/>
        </authorList>
    </citation>
    <scope>NUCLEOTIDE SEQUENCE</scope>
    <source>
        <tissue evidence="3">Spear leaf of Hainan Tall coconut</tissue>
    </source>
</reference>
<keyword evidence="2" id="KW-1133">Transmembrane helix</keyword>
<dbReference type="EMBL" id="CM017874">
    <property type="protein sequence ID" value="KAG1335460.1"/>
    <property type="molecule type" value="Genomic_DNA"/>
</dbReference>
<keyword evidence="2" id="KW-0812">Transmembrane</keyword>
<feature type="transmembrane region" description="Helical" evidence="2">
    <location>
        <begin position="147"/>
        <end position="167"/>
    </location>
</feature>
<dbReference type="PANTHER" id="PTHR35475:SF1">
    <property type="entry name" value="WD REPEAT PROTEIN"/>
    <property type="match status" value="1"/>
</dbReference>
<dbReference type="AlphaFoldDB" id="A0A8K0I411"/>
<keyword evidence="2" id="KW-0472">Membrane</keyword>
<protein>
    <submittedName>
        <fullName evidence="3">WD repeat protein</fullName>
    </submittedName>
</protein>
<feature type="region of interest" description="Disordered" evidence="1">
    <location>
        <begin position="1"/>
        <end position="29"/>
    </location>
</feature>
<reference evidence="3" key="1">
    <citation type="journal article" date="2017" name="Gigascience">
        <title>The genome draft of coconut (Cocos nucifera).</title>
        <authorList>
            <person name="Xiao Y."/>
            <person name="Xu P."/>
            <person name="Fan H."/>
            <person name="Baudouin L."/>
            <person name="Xia W."/>
            <person name="Bocs S."/>
            <person name="Xu J."/>
            <person name="Li Q."/>
            <person name="Guo A."/>
            <person name="Zhou L."/>
            <person name="Li J."/>
            <person name="Wu Y."/>
            <person name="Ma Z."/>
            <person name="Armero A."/>
            <person name="Issali A.E."/>
            <person name="Liu N."/>
            <person name="Peng M."/>
            <person name="Yang Y."/>
        </authorList>
    </citation>
    <scope>NUCLEOTIDE SEQUENCE</scope>
    <source>
        <tissue evidence="3">Spear leaf of Hainan Tall coconut</tissue>
    </source>
</reference>
<feature type="compositionally biased region" description="Basic and acidic residues" evidence="1">
    <location>
        <begin position="1"/>
        <end position="11"/>
    </location>
</feature>
<dbReference type="PANTHER" id="PTHR35475">
    <property type="entry name" value="WD REPEAT PROTEIN"/>
    <property type="match status" value="1"/>
</dbReference>
<dbReference type="Proteomes" id="UP000797356">
    <property type="component" value="Chromosome 3"/>
</dbReference>
<name>A0A8K0I411_COCNU</name>
<evidence type="ECO:0000313" key="3">
    <source>
        <dbReference type="EMBL" id="KAG1335460.1"/>
    </source>
</evidence>
<evidence type="ECO:0000313" key="4">
    <source>
        <dbReference type="Proteomes" id="UP000797356"/>
    </source>
</evidence>
<comment type="caution">
    <text evidence="3">The sequence shown here is derived from an EMBL/GenBank/DDBJ whole genome shotgun (WGS) entry which is preliminary data.</text>
</comment>
<evidence type="ECO:0000256" key="2">
    <source>
        <dbReference type="SAM" id="Phobius"/>
    </source>
</evidence>